<gene>
    <name evidence="2" type="ORF">BD324DRAFT_468488</name>
</gene>
<feature type="signal peptide" evidence="1">
    <location>
        <begin position="1"/>
        <end position="16"/>
    </location>
</feature>
<evidence type="ECO:0000256" key="1">
    <source>
        <dbReference type="SAM" id="SignalP"/>
    </source>
</evidence>
<dbReference type="InParanoid" id="A0A1Y1UFI9"/>
<proteinExistence type="predicted"/>
<protein>
    <submittedName>
        <fullName evidence="2">Uncharacterized protein</fullName>
    </submittedName>
</protein>
<organism evidence="2 3">
    <name type="scientific">Kockovaella imperatae</name>
    <dbReference type="NCBI Taxonomy" id="4999"/>
    <lineage>
        <taxon>Eukaryota</taxon>
        <taxon>Fungi</taxon>
        <taxon>Dikarya</taxon>
        <taxon>Basidiomycota</taxon>
        <taxon>Agaricomycotina</taxon>
        <taxon>Tremellomycetes</taxon>
        <taxon>Tremellales</taxon>
        <taxon>Cuniculitremaceae</taxon>
        <taxon>Kockovaella</taxon>
    </lineage>
</organism>
<feature type="chain" id="PRO_5012078756" evidence="1">
    <location>
        <begin position="17"/>
        <end position="203"/>
    </location>
</feature>
<dbReference type="GeneID" id="33554679"/>
<dbReference type="AlphaFoldDB" id="A0A1Y1UFI9"/>
<comment type="caution">
    <text evidence="2">The sequence shown here is derived from an EMBL/GenBank/DDBJ whole genome shotgun (WGS) entry which is preliminary data.</text>
</comment>
<reference evidence="2 3" key="1">
    <citation type="submission" date="2017-03" db="EMBL/GenBank/DDBJ databases">
        <title>Widespread Adenine N6-methylation of Active Genes in Fungi.</title>
        <authorList>
            <consortium name="DOE Joint Genome Institute"/>
            <person name="Mondo S.J."/>
            <person name="Dannebaum R.O."/>
            <person name="Kuo R.C."/>
            <person name="Louie K.B."/>
            <person name="Bewick A.J."/>
            <person name="Labutti K."/>
            <person name="Haridas S."/>
            <person name="Kuo A."/>
            <person name="Salamov A."/>
            <person name="Ahrendt S.R."/>
            <person name="Lau R."/>
            <person name="Bowen B.P."/>
            <person name="Lipzen A."/>
            <person name="Sullivan W."/>
            <person name="Andreopoulos W.B."/>
            <person name="Clum A."/>
            <person name="Lindquist E."/>
            <person name="Daum C."/>
            <person name="Northen T.R."/>
            <person name="Ramamoorthy G."/>
            <person name="Schmitz R.J."/>
            <person name="Gryganskyi A."/>
            <person name="Culley D."/>
            <person name="Magnuson J."/>
            <person name="James T.Y."/>
            <person name="O'Malley M.A."/>
            <person name="Stajich J.E."/>
            <person name="Spatafora J.W."/>
            <person name="Visel A."/>
            <person name="Grigoriev I.V."/>
        </authorList>
    </citation>
    <scope>NUCLEOTIDE SEQUENCE [LARGE SCALE GENOMIC DNA]</scope>
    <source>
        <strain evidence="2 3">NRRL Y-17943</strain>
    </source>
</reference>
<evidence type="ECO:0000313" key="3">
    <source>
        <dbReference type="Proteomes" id="UP000193218"/>
    </source>
</evidence>
<dbReference type="RefSeq" id="XP_021870861.1">
    <property type="nucleotide sequence ID" value="XM_022012871.1"/>
</dbReference>
<dbReference type="Proteomes" id="UP000193218">
    <property type="component" value="Unassembled WGS sequence"/>
</dbReference>
<dbReference type="EMBL" id="NBSH01000007">
    <property type="protein sequence ID" value="ORX36792.1"/>
    <property type="molecule type" value="Genomic_DNA"/>
</dbReference>
<keyword evidence="1" id="KW-0732">Signal</keyword>
<evidence type="ECO:0000313" key="2">
    <source>
        <dbReference type="EMBL" id="ORX36792.1"/>
    </source>
</evidence>
<accession>A0A1Y1UFI9</accession>
<name>A0A1Y1UFI9_9TREE</name>
<keyword evidence="3" id="KW-1185">Reference proteome</keyword>
<sequence length="203" mass="21551">MLMICFKLSILAGSDCRYGFLCETAIGGAGGPLVCAMGTISSDVSRASTNSWRFHFHNKVDLCALRLQARVSLFILAFSAGRSVTASRGQLTNRGQIRELPAMSNIQMLMVIAEPPNGGTMTRHDLVECSIETAKSASCTSATLASGEEFSAAIDSVGSGRSGLEVQALHASTYSPTSTSNEDNDKPVRTARQIILSTEIHTS</sequence>